<dbReference type="STRING" id="683260.SAMN05421874_11250"/>
<evidence type="ECO:0000256" key="1">
    <source>
        <dbReference type="SAM" id="MobiDB-lite"/>
    </source>
</evidence>
<keyword evidence="2" id="KW-0812">Transmembrane</keyword>
<dbReference type="Proteomes" id="UP000198683">
    <property type="component" value="Unassembled WGS sequence"/>
</dbReference>
<name>A0A1G9FDM7_9ACTN</name>
<gene>
    <name evidence="3" type="ORF">SAMN05421874_11250</name>
</gene>
<proteinExistence type="predicted"/>
<evidence type="ECO:0000256" key="2">
    <source>
        <dbReference type="SAM" id="Phobius"/>
    </source>
</evidence>
<keyword evidence="4" id="KW-1185">Reference proteome</keyword>
<dbReference type="AlphaFoldDB" id="A0A1G9FDM7"/>
<feature type="transmembrane region" description="Helical" evidence="2">
    <location>
        <begin position="68"/>
        <end position="85"/>
    </location>
</feature>
<keyword evidence="2" id="KW-0472">Membrane</keyword>
<dbReference type="EMBL" id="FNFB01000012">
    <property type="protein sequence ID" value="SDK86452.1"/>
    <property type="molecule type" value="Genomic_DNA"/>
</dbReference>
<organism evidence="3 4">
    <name type="scientific">Nonomuraea maritima</name>
    <dbReference type="NCBI Taxonomy" id="683260"/>
    <lineage>
        <taxon>Bacteria</taxon>
        <taxon>Bacillati</taxon>
        <taxon>Actinomycetota</taxon>
        <taxon>Actinomycetes</taxon>
        <taxon>Streptosporangiales</taxon>
        <taxon>Streptosporangiaceae</taxon>
        <taxon>Nonomuraea</taxon>
    </lineage>
</organism>
<keyword evidence="2" id="KW-1133">Transmembrane helix</keyword>
<protein>
    <submittedName>
        <fullName evidence="3">Uncharacterized protein</fullName>
    </submittedName>
</protein>
<sequence length="312" mass="35197">MDPRALPPRLVIDPSLPPETSAELLSSPHILRQTRSGKRVSTTSHPALLFLVPASLVCLSVLTDRPWVFVAGIGAGVIVLFRWIATDNTYRSTRRRLQLAQTHADRYVLPEDLDHPCQMLLHRAQNAVAAILGSHVHRAGLIDSIDNQVSLPEEIWQIAHRLRRLSAMHAEHRRIVPRDLPPGMEEAFKPYTTALDAAWTSLTRRVRHLEKYAKQVIKADTVYHTHARLEAMAARTPDYQQLIADTVRDDLARRHIKELSEQAAHVRRQFEESIGQARQTAGELLSTPFTDPPARPPEWPRDATRRASGYGA</sequence>
<evidence type="ECO:0000313" key="4">
    <source>
        <dbReference type="Proteomes" id="UP000198683"/>
    </source>
</evidence>
<evidence type="ECO:0000313" key="3">
    <source>
        <dbReference type="EMBL" id="SDK86452.1"/>
    </source>
</evidence>
<feature type="region of interest" description="Disordered" evidence="1">
    <location>
        <begin position="278"/>
        <end position="312"/>
    </location>
</feature>
<accession>A0A1G9FDM7</accession>
<feature type="transmembrane region" description="Helical" evidence="2">
    <location>
        <begin position="45"/>
        <end position="62"/>
    </location>
</feature>
<reference evidence="3 4" key="1">
    <citation type="submission" date="2016-10" db="EMBL/GenBank/DDBJ databases">
        <authorList>
            <person name="de Groot N.N."/>
        </authorList>
    </citation>
    <scope>NUCLEOTIDE SEQUENCE [LARGE SCALE GENOMIC DNA]</scope>
    <source>
        <strain evidence="3 4">CGMCC 4.5681</strain>
    </source>
</reference>